<name>X5EE51_9CORY</name>
<dbReference type="HOGENOM" id="CLU_2463824_0_0_11"/>
<dbReference type="EMBL" id="CP006842">
    <property type="protein sequence ID" value="AHW64886.1"/>
    <property type="molecule type" value="Genomic_DNA"/>
</dbReference>
<protein>
    <submittedName>
        <fullName evidence="2">Putative membrane protein</fullName>
    </submittedName>
</protein>
<dbReference type="OrthoDB" id="4422339at2"/>
<dbReference type="RefSeq" id="WP_158407396.1">
    <property type="nucleotide sequence ID" value="NZ_CP006842.1"/>
</dbReference>
<keyword evidence="1" id="KW-0472">Membrane</keyword>
<keyword evidence="1" id="KW-0812">Transmembrane</keyword>
<evidence type="ECO:0000313" key="2">
    <source>
        <dbReference type="EMBL" id="AHW64886.1"/>
    </source>
</evidence>
<proteinExistence type="predicted"/>
<keyword evidence="1" id="KW-1133">Transmembrane helix</keyword>
<dbReference type="KEGG" id="cgy:CGLY_12230"/>
<accession>X5EE51</accession>
<reference evidence="2 3" key="1">
    <citation type="journal article" date="2015" name="Int. J. Syst. Evol. Microbiol.">
        <title>Revisiting Corynebacterium glyciniphilum (ex Kubota et al., 1972) sp. nov., nom. rev., isolated from putrefied banana.</title>
        <authorList>
            <person name="Al-Dilaimi A."/>
            <person name="Bednarz H."/>
            <person name="Lomker A."/>
            <person name="Niehaus K."/>
            <person name="Kalinowski J."/>
            <person name="Ruckert C."/>
        </authorList>
    </citation>
    <scope>NUCLEOTIDE SEQUENCE [LARGE SCALE GENOMIC DNA]</scope>
    <source>
        <strain evidence="2">AJ 3170</strain>
    </source>
</reference>
<keyword evidence="3" id="KW-1185">Reference proteome</keyword>
<dbReference type="STRING" id="1404245.CGLY_12230"/>
<dbReference type="AlphaFoldDB" id="X5EE51"/>
<dbReference type="Proteomes" id="UP000023703">
    <property type="component" value="Chromosome"/>
</dbReference>
<sequence length="88" mass="10147">MPLETWGWVWLVVGIVCVAISLRHDCRLADMALYGDLGLHMLWGLSLMKAGIWLSGSWYLLFAGVIAYTVWRGSRAELRIREVRRDRI</sequence>
<gene>
    <name evidence="2" type="ORF">CGLY_12230</name>
</gene>
<evidence type="ECO:0000313" key="3">
    <source>
        <dbReference type="Proteomes" id="UP000023703"/>
    </source>
</evidence>
<feature type="transmembrane region" description="Helical" evidence="1">
    <location>
        <begin position="52"/>
        <end position="71"/>
    </location>
</feature>
<evidence type="ECO:0000256" key="1">
    <source>
        <dbReference type="SAM" id="Phobius"/>
    </source>
</evidence>
<feature type="transmembrane region" description="Helical" evidence="1">
    <location>
        <begin position="6"/>
        <end position="22"/>
    </location>
</feature>
<organism evidence="2 3">
    <name type="scientific">Corynebacterium glyciniphilum AJ 3170</name>
    <dbReference type="NCBI Taxonomy" id="1404245"/>
    <lineage>
        <taxon>Bacteria</taxon>
        <taxon>Bacillati</taxon>
        <taxon>Actinomycetota</taxon>
        <taxon>Actinomycetes</taxon>
        <taxon>Mycobacteriales</taxon>
        <taxon>Corynebacteriaceae</taxon>
        <taxon>Corynebacterium</taxon>
    </lineage>
</organism>